<sequence>MAVGPDDGNYRAPKSDGPVTELLDEFIDPLLPVLNNDGSGQTGTVSREDRDAFAGVEAARVLPRQT</sequence>
<dbReference type="KEGG" id="ftj:FTUN_0088"/>
<dbReference type="EMBL" id="CP053452">
    <property type="protein sequence ID" value="QJW92591.1"/>
    <property type="molecule type" value="Genomic_DNA"/>
</dbReference>
<keyword evidence="2" id="KW-1185">Reference proteome</keyword>
<protein>
    <submittedName>
        <fullName evidence="1">Uncharacterized protein</fullName>
    </submittedName>
</protein>
<gene>
    <name evidence="1" type="ORF">FTUN_0088</name>
</gene>
<evidence type="ECO:0000313" key="1">
    <source>
        <dbReference type="EMBL" id="QJW92591.1"/>
    </source>
</evidence>
<name>A0A6M5YGW2_9BACT</name>
<dbReference type="Proteomes" id="UP000503447">
    <property type="component" value="Chromosome"/>
</dbReference>
<accession>A0A6M5YGW2</accession>
<dbReference type="RefSeq" id="WP_171468953.1">
    <property type="nucleotide sequence ID" value="NZ_CP053452.2"/>
</dbReference>
<organism evidence="1 2">
    <name type="scientific">Frigoriglobus tundricola</name>
    <dbReference type="NCBI Taxonomy" id="2774151"/>
    <lineage>
        <taxon>Bacteria</taxon>
        <taxon>Pseudomonadati</taxon>
        <taxon>Planctomycetota</taxon>
        <taxon>Planctomycetia</taxon>
        <taxon>Gemmatales</taxon>
        <taxon>Gemmataceae</taxon>
        <taxon>Frigoriglobus</taxon>
    </lineage>
</organism>
<dbReference type="AlphaFoldDB" id="A0A6M5YGW2"/>
<evidence type="ECO:0000313" key="2">
    <source>
        <dbReference type="Proteomes" id="UP000503447"/>
    </source>
</evidence>
<reference evidence="2" key="1">
    <citation type="submission" date="2020-05" db="EMBL/GenBank/DDBJ databases">
        <title>Frigoriglobus tundricola gen. nov., sp. nov., a psychrotolerant cellulolytic planctomycete of the family Gemmataceae with two divergent copies of 16S rRNA gene.</title>
        <authorList>
            <person name="Kulichevskaya I.S."/>
            <person name="Ivanova A.A."/>
            <person name="Naumoff D.G."/>
            <person name="Beletsky A.V."/>
            <person name="Rijpstra W.I.C."/>
            <person name="Sinninghe Damste J.S."/>
            <person name="Mardanov A.V."/>
            <person name="Ravin N.V."/>
            <person name="Dedysh S.N."/>
        </authorList>
    </citation>
    <scope>NUCLEOTIDE SEQUENCE [LARGE SCALE GENOMIC DNA]</scope>
    <source>
        <strain evidence="2">PL17</strain>
    </source>
</reference>
<proteinExistence type="predicted"/>